<organism evidence="1 2">
    <name type="scientific">Rotaria socialis</name>
    <dbReference type="NCBI Taxonomy" id="392032"/>
    <lineage>
        <taxon>Eukaryota</taxon>
        <taxon>Metazoa</taxon>
        <taxon>Spiralia</taxon>
        <taxon>Gnathifera</taxon>
        <taxon>Rotifera</taxon>
        <taxon>Eurotatoria</taxon>
        <taxon>Bdelloidea</taxon>
        <taxon>Philodinida</taxon>
        <taxon>Philodinidae</taxon>
        <taxon>Rotaria</taxon>
    </lineage>
</organism>
<dbReference type="EMBL" id="CAJNYU010002476">
    <property type="protein sequence ID" value="CAF3556923.1"/>
    <property type="molecule type" value="Genomic_DNA"/>
</dbReference>
<evidence type="ECO:0000313" key="2">
    <source>
        <dbReference type="Proteomes" id="UP000663869"/>
    </source>
</evidence>
<accession>A0A818KEE0</accession>
<reference evidence="1" key="1">
    <citation type="submission" date="2021-02" db="EMBL/GenBank/DDBJ databases">
        <authorList>
            <person name="Nowell W R."/>
        </authorList>
    </citation>
    <scope>NUCLEOTIDE SEQUENCE</scope>
</reference>
<comment type="caution">
    <text evidence="1">The sequence shown here is derived from an EMBL/GenBank/DDBJ whole genome shotgun (WGS) entry which is preliminary data.</text>
</comment>
<sequence>MDRCLLDILPVEIFDIIFEYFWAHEILASFHNVSPYLDAVLYSYSSYQVNFASILKPHFDHVCHTLRPNQIISLILSDDADTPRQSQIFLSHFQIKSFTRIRSLTLDRVERKSLLIILSHINKMNRQFRLFLHNCDIVPLSSMEIPFQLRGLRIGESNLLNPRYSTFVVNANTSVLYTDTFRHICANASGLKSLNIRCEDINIIMNLFSRLPQLTSLALKITTYEYWRLFSVPYFTNVHYQNSFQRFMHSTVIDDKTFLDNITTLELSRPLVDSEHYFPHVRTLIIINDIRLETLSSIIDINRVEHLILYFPITQALPNICHLLSTDCLQKLSIMSNPFRLLKQFRGMKFENIRTLEVKYDFEFGENYPIEELCSIFPRVERLHIRSINQATMIPMIDGFTHLSSASFYFDSLSNTNKEHWQVKPEWALYGARRLTNSSYICEYQDSTLHAWISEQVSQF</sequence>
<proteinExistence type="predicted"/>
<dbReference type="Proteomes" id="UP000663869">
    <property type="component" value="Unassembled WGS sequence"/>
</dbReference>
<evidence type="ECO:0000313" key="1">
    <source>
        <dbReference type="EMBL" id="CAF3556923.1"/>
    </source>
</evidence>
<gene>
    <name evidence="1" type="ORF">FME351_LOCUS19763</name>
</gene>
<evidence type="ECO:0008006" key="3">
    <source>
        <dbReference type="Google" id="ProtNLM"/>
    </source>
</evidence>
<name>A0A818KEE0_9BILA</name>
<protein>
    <recommendedName>
        <fullName evidence="3">F-box domain-containing protein</fullName>
    </recommendedName>
</protein>
<dbReference type="AlphaFoldDB" id="A0A818KEE0"/>